<evidence type="ECO:0000256" key="7">
    <source>
        <dbReference type="ARBA" id="ARBA00023027"/>
    </source>
</evidence>
<evidence type="ECO:0000256" key="10">
    <source>
        <dbReference type="ARBA" id="ARBA00038983"/>
    </source>
</evidence>
<evidence type="ECO:0000259" key="14">
    <source>
        <dbReference type="Pfam" id="PF01113"/>
    </source>
</evidence>
<dbReference type="FunFam" id="3.30.360.10:FF:000004">
    <property type="entry name" value="4-hydroxy-tetrahydrodipicolinate reductase"/>
    <property type="match status" value="1"/>
</dbReference>
<dbReference type="GO" id="GO:0008839">
    <property type="term" value="F:4-hydroxy-tetrahydrodipicolinate reductase"/>
    <property type="evidence" value="ECO:0007669"/>
    <property type="project" value="UniProtKB-UniRule"/>
</dbReference>
<comment type="caution">
    <text evidence="13">Was originally thought to be a dihydrodipicolinate reductase (DHDPR), catalyzing the conversion of dihydrodipicolinate to tetrahydrodipicolinate. However, it was shown in E.coli that the substrate of the enzymatic reaction is not dihydrodipicolinate (DHDP) but in fact (2S,4S)-4-hydroxy-2,3,4,5-tetrahydrodipicolinic acid (HTPA), the product released by the DapA-catalyzed reaction.</text>
</comment>
<feature type="binding site" evidence="13">
    <location>
        <begin position="7"/>
        <end position="12"/>
    </location>
    <ligand>
        <name>NAD(+)</name>
        <dbReference type="ChEBI" id="CHEBI:57540"/>
    </ligand>
</feature>
<dbReference type="GO" id="GO:0005737">
    <property type="term" value="C:cytoplasm"/>
    <property type="evidence" value="ECO:0007669"/>
    <property type="project" value="UniProtKB-SubCell"/>
</dbReference>
<keyword evidence="4 13" id="KW-0521">NADP</keyword>
<comment type="caution">
    <text evidence="16">The sequence shown here is derived from an EMBL/GenBank/DDBJ whole genome shotgun (WGS) entry which is preliminary data.</text>
</comment>
<feature type="binding site" evidence="13">
    <location>
        <begin position="86"/>
        <end position="88"/>
    </location>
    <ligand>
        <name>NAD(+)</name>
        <dbReference type="ChEBI" id="CHEBI:57540"/>
    </ligand>
</feature>
<dbReference type="NCBIfam" id="TIGR00036">
    <property type="entry name" value="dapB"/>
    <property type="match status" value="1"/>
</dbReference>
<comment type="caution">
    <text evidence="13">Lacks conserved residue(s) required for the propagation of feature annotation.</text>
</comment>
<gene>
    <name evidence="13" type="primary">dapB</name>
    <name evidence="16" type="ORF">IAC79_04315</name>
</gene>
<evidence type="ECO:0000256" key="2">
    <source>
        <dbReference type="ARBA" id="ARBA00022490"/>
    </source>
</evidence>
<reference evidence="16" key="2">
    <citation type="journal article" date="2021" name="PeerJ">
        <title>Extensive microbial diversity within the chicken gut microbiome revealed by metagenomics and culture.</title>
        <authorList>
            <person name="Gilroy R."/>
            <person name="Ravi A."/>
            <person name="Getino M."/>
            <person name="Pursley I."/>
            <person name="Horton D.L."/>
            <person name="Alikhan N.F."/>
            <person name="Baker D."/>
            <person name="Gharbi K."/>
            <person name="Hall N."/>
            <person name="Watson M."/>
            <person name="Adriaenssens E.M."/>
            <person name="Foster-Nyarko E."/>
            <person name="Jarju S."/>
            <person name="Secka A."/>
            <person name="Antonio M."/>
            <person name="Oren A."/>
            <person name="Chaudhuri R.R."/>
            <person name="La Ragione R."/>
            <person name="Hildebrand F."/>
            <person name="Pallen M.J."/>
        </authorList>
    </citation>
    <scope>NUCLEOTIDE SEQUENCE</scope>
    <source>
        <strain evidence="16">35461</strain>
    </source>
</reference>
<dbReference type="InterPro" id="IPR023940">
    <property type="entry name" value="DHDPR_bac"/>
</dbReference>
<comment type="pathway">
    <text evidence="9 13">Amino-acid biosynthesis; L-lysine biosynthesis via DAP pathway; (S)-tetrahydrodipicolinate from L-aspartate: step 4/4.</text>
</comment>
<evidence type="ECO:0000256" key="9">
    <source>
        <dbReference type="ARBA" id="ARBA00037922"/>
    </source>
</evidence>
<keyword evidence="6 13" id="KW-0560">Oxidoreductase</keyword>
<dbReference type="PROSITE" id="PS01298">
    <property type="entry name" value="DAPB"/>
    <property type="match status" value="1"/>
</dbReference>
<evidence type="ECO:0000256" key="12">
    <source>
        <dbReference type="ARBA" id="ARBA00049396"/>
    </source>
</evidence>
<evidence type="ECO:0000256" key="11">
    <source>
        <dbReference type="ARBA" id="ARBA00049080"/>
    </source>
</evidence>
<dbReference type="Pfam" id="PF05173">
    <property type="entry name" value="DapB_C"/>
    <property type="match status" value="1"/>
</dbReference>
<evidence type="ECO:0000256" key="5">
    <source>
        <dbReference type="ARBA" id="ARBA00022915"/>
    </source>
</evidence>
<keyword evidence="5 13" id="KW-0220">Diaminopimelate biosynthesis</keyword>
<feature type="domain" description="Dihydrodipicolinate reductase N-terminal" evidence="14">
    <location>
        <begin position="1"/>
        <end position="113"/>
    </location>
</feature>
<dbReference type="CDD" id="cd02274">
    <property type="entry name" value="DHDPR_N"/>
    <property type="match status" value="1"/>
</dbReference>
<dbReference type="PIRSF" id="PIRSF000161">
    <property type="entry name" value="DHPR"/>
    <property type="match status" value="1"/>
</dbReference>
<sequence>MKLAILGGAGRMGQMLLANAKDLGLDVVAVTEIPDSPLIGQPAAPGLVYQADWPTQADTVIDFTFHACVIPNLQNAVANRQAYVLGTTGLTPEERAAVDDAATRIPLCFAPNFSLGVNLLLGLVRRAAEVLDDSYDAEIVEMHHRHKKDAPSGTALGLAQALAQGRGVNLDDEAIYGRHGIVGERPRGQIAVHALRGGSVVGDHTVIFAADEERVELTHKASSRAAFAKGALKAAQWLQGRDPGLYDMADVLGF</sequence>
<dbReference type="SUPFAM" id="SSF51735">
    <property type="entry name" value="NAD(P)-binding Rossmann-fold domains"/>
    <property type="match status" value="1"/>
</dbReference>
<feature type="binding site" evidence="13">
    <location>
        <position position="144"/>
    </location>
    <ligand>
        <name>(S)-2,3,4,5-tetrahydrodipicolinate</name>
        <dbReference type="ChEBI" id="CHEBI:16845"/>
    </ligand>
</feature>
<dbReference type="HAMAP" id="MF_00102">
    <property type="entry name" value="DapB"/>
    <property type="match status" value="1"/>
</dbReference>
<feature type="active site" description="Proton donor/acceptor" evidence="13">
    <location>
        <position position="143"/>
    </location>
</feature>
<dbReference type="SUPFAM" id="SSF55347">
    <property type="entry name" value="Glyceraldehyde-3-phosphate dehydrogenase-like, C-terminal domain"/>
    <property type="match status" value="1"/>
</dbReference>
<dbReference type="PANTHER" id="PTHR20836:SF0">
    <property type="entry name" value="4-HYDROXY-TETRAHYDRODIPICOLINATE REDUCTASE 1, CHLOROPLASTIC-RELATED"/>
    <property type="match status" value="1"/>
</dbReference>
<comment type="subunit">
    <text evidence="13">Homotetramer.</text>
</comment>
<comment type="function">
    <text evidence="13">Catalyzes the conversion of 4-hydroxy-tetrahydrodipicolinate (HTPA) to tetrahydrodipicolinate.</text>
</comment>
<feature type="binding site" evidence="13">
    <location>
        <begin position="153"/>
        <end position="154"/>
    </location>
    <ligand>
        <name>(S)-2,3,4,5-tetrahydrodipicolinate</name>
        <dbReference type="ChEBI" id="CHEBI:16845"/>
    </ligand>
</feature>
<dbReference type="Gene3D" id="3.30.360.10">
    <property type="entry name" value="Dihydrodipicolinate Reductase, domain 2"/>
    <property type="match status" value="1"/>
</dbReference>
<evidence type="ECO:0000256" key="4">
    <source>
        <dbReference type="ARBA" id="ARBA00022857"/>
    </source>
</evidence>
<dbReference type="EMBL" id="DVOR01000138">
    <property type="protein sequence ID" value="HIV09319.1"/>
    <property type="molecule type" value="Genomic_DNA"/>
</dbReference>
<dbReference type="InterPro" id="IPR022664">
    <property type="entry name" value="DapB_N_CS"/>
</dbReference>
<dbReference type="InterPro" id="IPR036291">
    <property type="entry name" value="NAD(P)-bd_dom_sf"/>
</dbReference>
<dbReference type="EC" id="1.17.1.8" evidence="10 13"/>
<evidence type="ECO:0000313" key="16">
    <source>
        <dbReference type="EMBL" id="HIV09319.1"/>
    </source>
</evidence>
<dbReference type="Pfam" id="PF01113">
    <property type="entry name" value="DapB_N"/>
    <property type="match status" value="1"/>
</dbReference>
<dbReference type="GO" id="GO:0016726">
    <property type="term" value="F:oxidoreductase activity, acting on CH or CH2 groups, NAD or NADP as acceptor"/>
    <property type="evidence" value="ECO:0007669"/>
    <property type="project" value="UniProtKB-UniRule"/>
</dbReference>
<proteinExistence type="inferred from homology"/>
<protein>
    <recommendedName>
        <fullName evidence="10 13">4-hydroxy-tetrahydrodipicolinate reductase</fullName>
        <shortName evidence="13">HTPA reductase</shortName>
        <ecNumber evidence="10 13">1.17.1.8</ecNumber>
    </recommendedName>
</protein>
<comment type="catalytic activity">
    <reaction evidence="11 13">
        <text>(S)-2,3,4,5-tetrahydrodipicolinate + NADP(+) + H2O = (2S,4S)-4-hydroxy-2,3,4,5-tetrahydrodipicolinate + NADPH + H(+)</text>
        <dbReference type="Rhea" id="RHEA:35331"/>
        <dbReference type="ChEBI" id="CHEBI:15377"/>
        <dbReference type="ChEBI" id="CHEBI:15378"/>
        <dbReference type="ChEBI" id="CHEBI:16845"/>
        <dbReference type="ChEBI" id="CHEBI:57783"/>
        <dbReference type="ChEBI" id="CHEBI:58349"/>
        <dbReference type="ChEBI" id="CHEBI:67139"/>
        <dbReference type="EC" id="1.17.1.8"/>
    </reaction>
</comment>
<reference evidence="16" key="1">
    <citation type="submission" date="2020-10" db="EMBL/GenBank/DDBJ databases">
        <authorList>
            <person name="Gilroy R."/>
        </authorList>
    </citation>
    <scope>NUCLEOTIDE SEQUENCE</scope>
    <source>
        <strain evidence="16">35461</strain>
    </source>
</reference>
<dbReference type="InterPro" id="IPR022663">
    <property type="entry name" value="DapB_C"/>
</dbReference>
<evidence type="ECO:0000313" key="17">
    <source>
        <dbReference type="Proteomes" id="UP000886845"/>
    </source>
</evidence>
<comment type="catalytic activity">
    <reaction evidence="12 13">
        <text>(S)-2,3,4,5-tetrahydrodipicolinate + NAD(+) + H2O = (2S,4S)-4-hydroxy-2,3,4,5-tetrahydrodipicolinate + NADH + H(+)</text>
        <dbReference type="Rhea" id="RHEA:35323"/>
        <dbReference type="ChEBI" id="CHEBI:15377"/>
        <dbReference type="ChEBI" id="CHEBI:15378"/>
        <dbReference type="ChEBI" id="CHEBI:16845"/>
        <dbReference type="ChEBI" id="CHEBI:57540"/>
        <dbReference type="ChEBI" id="CHEBI:57945"/>
        <dbReference type="ChEBI" id="CHEBI:67139"/>
        <dbReference type="EC" id="1.17.1.8"/>
    </reaction>
</comment>
<keyword evidence="8 13" id="KW-0457">Lysine biosynthesis</keyword>
<dbReference type="Gene3D" id="3.40.50.720">
    <property type="entry name" value="NAD(P)-binding Rossmann-like Domain"/>
    <property type="match status" value="1"/>
</dbReference>
<feature type="active site" description="Proton donor" evidence="13">
    <location>
        <position position="147"/>
    </location>
</feature>
<dbReference type="GO" id="GO:0009089">
    <property type="term" value="P:lysine biosynthetic process via diaminopimelate"/>
    <property type="evidence" value="ECO:0007669"/>
    <property type="project" value="UniProtKB-UniRule"/>
</dbReference>
<name>A0A9D1NMA5_9BACT</name>
<evidence type="ECO:0000256" key="3">
    <source>
        <dbReference type="ARBA" id="ARBA00022605"/>
    </source>
</evidence>
<dbReference type="GO" id="GO:0019877">
    <property type="term" value="P:diaminopimelate biosynthetic process"/>
    <property type="evidence" value="ECO:0007669"/>
    <property type="project" value="UniProtKB-UniRule"/>
</dbReference>
<evidence type="ECO:0000256" key="1">
    <source>
        <dbReference type="ARBA" id="ARBA00006642"/>
    </source>
</evidence>
<evidence type="ECO:0000256" key="13">
    <source>
        <dbReference type="HAMAP-Rule" id="MF_00102"/>
    </source>
</evidence>
<comment type="similarity">
    <text evidence="1 13">Belongs to the DapB family.</text>
</comment>
<dbReference type="GO" id="GO:0051287">
    <property type="term" value="F:NAD binding"/>
    <property type="evidence" value="ECO:0007669"/>
    <property type="project" value="UniProtKB-UniRule"/>
</dbReference>
<feature type="domain" description="Dihydrodipicolinate reductase C-terminal" evidence="15">
    <location>
        <begin position="116"/>
        <end position="252"/>
    </location>
</feature>
<organism evidence="16 17">
    <name type="scientific">Candidatus Spyradenecus faecavium</name>
    <dbReference type="NCBI Taxonomy" id="2840947"/>
    <lineage>
        <taxon>Bacteria</taxon>
        <taxon>Pseudomonadati</taxon>
        <taxon>Lentisphaerota</taxon>
        <taxon>Lentisphaeria</taxon>
        <taxon>Lentisphaerales</taxon>
        <taxon>Lentisphaeraceae</taxon>
        <taxon>Lentisphaeraceae incertae sedis</taxon>
        <taxon>Candidatus Spyradenecus</taxon>
    </lineage>
</organism>
<dbReference type="AlphaFoldDB" id="A0A9D1NMA5"/>
<keyword evidence="7 13" id="KW-0520">NAD</keyword>
<evidence type="ECO:0000256" key="8">
    <source>
        <dbReference type="ARBA" id="ARBA00023154"/>
    </source>
</evidence>
<evidence type="ECO:0000259" key="15">
    <source>
        <dbReference type="Pfam" id="PF05173"/>
    </source>
</evidence>
<dbReference type="PANTHER" id="PTHR20836">
    <property type="entry name" value="DIHYDRODIPICOLINATE REDUCTASE"/>
    <property type="match status" value="1"/>
</dbReference>
<evidence type="ECO:0000256" key="6">
    <source>
        <dbReference type="ARBA" id="ARBA00023002"/>
    </source>
</evidence>
<keyword evidence="3 13" id="KW-0028">Amino-acid biosynthesis</keyword>
<keyword evidence="2 13" id="KW-0963">Cytoplasm</keyword>
<comment type="subcellular location">
    <subcellularLocation>
        <location evidence="13">Cytoplasm</location>
    </subcellularLocation>
</comment>
<dbReference type="InterPro" id="IPR000846">
    <property type="entry name" value="DapB_N"/>
</dbReference>
<feature type="binding site" evidence="13">
    <location>
        <begin position="110"/>
        <end position="113"/>
    </location>
    <ligand>
        <name>NAD(+)</name>
        <dbReference type="ChEBI" id="CHEBI:57540"/>
    </ligand>
</feature>
<accession>A0A9D1NMA5</accession>
<dbReference type="Proteomes" id="UP000886845">
    <property type="component" value="Unassembled WGS sequence"/>
</dbReference>
<dbReference type="GO" id="GO:0050661">
    <property type="term" value="F:NADP binding"/>
    <property type="evidence" value="ECO:0007669"/>
    <property type="project" value="UniProtKB-UniRule"/>
</dbReference>